<feature type="region of interest" description="Disordered" evidence="1">
    <location>
        <begin position="1"/>
        <end position="57"/>
    </location>
</feature>
<evidence type="ECO:0000313" key="3">
    <source>
        <dbReference type="Proteomes" id="UP000008021"/>
    </source>
</evidence>
<keyword evidence="3" id="KW-1185">Reference proteome</keyword>
<reference evidence="2" key="2">
    <citation type="submission" date="2018-05" db="EMBL/GenBank/DDBJ databases">
        <title>OmerRS3 (Oryza meridionalis Reference Sequence Version 3).</title>
        <authorList>
            <person name="Zhang J."/>
            <person name="Kudrna D."/>
            <person name="Lee S."/>
            <person name="Talag J."/>
            <person name="Welchert J."/>
            <person name="Wing R.A."/>
        </authorList>
    </citation>
    <scope>NUCLEOTIDE SEQUENCE [LARGE SCALE GENOMIC DNA]</scope>
    <source>
        <strain evidence="2">cv. OR44</strain>
    </source>
</reference>
<reference evidence="2" key="1">
    <citation type="submission" date="2015-04" db="UniProtKB">
        <authorList>
            <consortium name="EnsemblPlants"/>
        </authorList>
    </citation>
    <scope>IDENTIFICATION</scope>
</reference>
<feature type="compositionally biased region" description="Polar residues" evidence="1">
    <location>
        <begin position="1"/>
        <end position="11"/>
    </location>
</feature>
<dbReference type="AlphaFoldDB" id="A0A0E0ERT1"/>
<organism evidence="2">
    <name type="scientific">Oryza meridionalis</name>
    <dbReference type="NCBI Taxonomy" id="40149"/>
    <lineage>
        <taxon>Eukaryota</taxon>
        <taxon>Viridiplantae</taxon>
        <taxon>Streptophyta</taxon>
        <taxon>Embryophyta</taxon>
        <taxon>Tracheophyta</taxon>
        <taxon>Spermatophyta</taxon>
        <taxon>Magnoliopsida</taxon>
        <taxon>Liliopsida</taxon>
        <taxon>Poales</taxon>
        <taxon>Poaceae</taxon>
        <taxon>BOP clade</taxon>
        <taxon>Oryzoideae</taxon>
        <taxon>Oryzeae</taxon>
        <taxon>Oryzinae</taxon>
        <taxon>Oryza</taxon>
    </lineage>
</organism>
<protein>
    <submittedName>
        <fullName evidence="2">Uncharacterized protein</fullName>
    </submittedName>
</protein>
<dbReference type="HOGENOM" id="CLU_1985155_0_0_1"/>
<evidence type="ECO:0000313" key="2">
    <source>
        <dbReference type="EnsemblPlants" id="OMERI09G06930.1"/>
    </source>
</evidence>
<dbReference type="EnsemblPlants" id="OMERI09G06930.1">
    <property type="protein sequence ID" value="OMERI09G06930.1"/>
    <property type="gene ID" value="OMERI09G06930"/>
</dbReference>
<name>A0A0E0ERT1_9ORYZ</name>
<dbReference type="Proteomes" id="UP000008021">
    <property type="component" value="Chromosome 9"/>
</dbReference>
<dbReference type="Gramene" id="OMERI09G06930.1">
    <property type="protein sequence ID" value="OMERI09G06930.1"/>
    <property type="gene ID" value="OMERI09G06930"/>
</dbReference>
<evidence type="ECO:0000256" key="1">
    <source>
        <dbReference type="SAM" id="MobiDB-lite"/>
    </source>
</evidence>
<proteinExistence type="predicted"/>
<sequence length="126" mass="13825">MGQWRMGSSRSPVAEERAAGARGMPGMEGGLPAVTKHPHRRREEDRPPPRRGPPELAGCRAWRELAGARLGGRHEPFGTKFVSGRAMTCAHLDGLVGNALQHFSNSQEEENFGRPPDILVEYMARA</sequence>
<accession>A0A0E0ERT1</accession>